<comment type="caution">
    <text evidence="2">The sequence shown here is derived from an EMBL/GenBank/DDBJ whole genome shotgun (WGS) entry which is preliminary data.</text>
</comment>
<protein>
    <submittedName>
        <fullName evidence="2">Uncharacterized protein</fullName>
    </submittedName>
</protein>
<proteinExistence type="predicted"/>
<dbReference type="OrthoDB" id="9991317at2759"/>
<dbReference type="EMBL" id="JADNYJ010000050">
    <property type="protein sequence ID" value="KAF8899923.1"/>
    <property type="molecule type" value="Genomic_DNA"/>
</dbReference>
<gene>
    <name evidence="2" type="ORF">CPB84DRAFT_1747666</name>
</gene>
<name>A0A9P5NPY6_GYMJU</name>
<keyword evidence="3" id="KW-1185">Reference proteome</keyword>
<accession>A0A9P5NPY6</accession>
<evidence type="ECO:0000313" key="2">
    <source>
        <dbReference type="EMBL" id="KAF8899923.1"/>
    </source>
</evidence>
<feature type="region of interest" description="Disordered" evidence="1">
    <location>
        <begin position="1"/>
        <end position="22"/>
    </location>
</feature>
<dbReference type="Proteomes" id="UP000724874">
    <property type="component" value="Unassembled WGS sequence"/>
</dbReference>
<evidence type="ECO:0000256" key="1">
    <source>
        <dbReference type="SAM" id="MobiDB-lite"/>
    </source>
</evidence>
<evidence type="ECO:0000313" key="3">
    <source>
        <dbReference type="Proteomes" id="UP000724874"/>
    </source>
</evidence>
<organism evidence="2 3">
    <name type="scientific">Gymnopilus junonius</name>
    <name type="common">Spectacular rustgill mushroom</name>
    <name type="synonym">Gymnopilus spectabilis subsp. junonius</name>
    <dbReference type="NCBI Taxonomy" id="109634"/>
    <lineage>
        <taxon>Eukaryota</taxon>
        <taxon>Fungi</taxon>
        <taxon>Dikarya</taxon>
        <taxon>Basidiomycota</taxon>
        <taxon>Agaricomycotina</taxon>
        <taxon>Agaricomycetes</taxon>
        <taxon>Agaricomycetidae</taxon>
        <taxon>Agaricales</taxon>
        <taxon>Agaricineae</taxon>
        <taxon>Hymenogastraceae</taxon>
        <taxon>Gymnopilus</taxon>
    </lineage>
</organism>
<dbReference type="AlphaFoldDB" id="A0A9P5NPY6"/>
<reference evidence="2" key="1">
    <citation type="submission" date="2020-11" db="EMBL/GenBank/DDBJ databases">
        <authorList>
            <consortium name="DOE Joint Genome Institute"/>
            <person name="Ahrendt S."/>
            <person name="Riley R."/>
            <person name="Andreopoulos W."/>
            <person name="LaButti K."/>
            <person name="Pangilinan J."/>
            <person name="Ruiz-duenas F.J."/>
            <person name="Barrasa J.M."/>
            <person name="Sanchez-Garcia M."/>
            <person name="Camarero S."/>
            <person name="Miyauchi S."/>
            <person name="Serrano A."/>
            <person name="Linde D."/>
            <person name="Babiker R."/>
            <person name="Drula E."/>
            <person name="Ayuso-Fernandez I."/>
            <person name="Pacheco R."/>
            <person name="Padilla G."/>
            <person name="Ferreira P."/>
            <person name="Barriuso J."/>
            <person name="Kellner H."/>
            <person name="Castanera R."/>
            <person name="Alfaro M."/>
            <person name="Ramirez L."/>
            <person name="Pisabarro A.G."/>
            <person name="Kuo A."/>
            <person name="Tritt A."/>
            <person name="Lipzen A."/>
            <person name="He G."/>
            <person name="Yan M."/>
            <person name="Ng V."/>
            <person name="Cullen D."/>
            <person name="Martin F."/>
            <person name="Rosso M.-N."/>
            <person name="Henrissat B."/>
            <person name="Hibbett D."/>
            <person name="Martinez A.T."/>
            <person name="Grigoriev I.V."/>
        </authorList>
    </citation>
    <scope>NUCLEOTIDE SEQUENCE</scope>
    <source>
        <strain evidence="2">AH 44721</strain>
    </source>
</reference>
<dbReference type="SUPFAM" id="SSF81901">
    <property type="entry name" value="HCP-like"/>
    <property type="match status" value="1"/>
</dbReference>
<sequence>MSVVSTKVFEKTSKQQAARPSDTYPAWNCRRPICFVDSVMPQNLSENQGHLNGSIKHALASLATRPVDLPSLHHFQQPLADLLRDRYRRLQQESDLQLSTMLQKSALAAIPSTHAHITWHRGGLRTTYHLRYLHTGNLTYLEETISLALLAVSELALSSSDLPFWQECLAGSYHLRFARLVKAEDLEVEMEWSYAAVESTRAGDPNLPSSHVKNAHDNPDYFTSQQNLAGLYAGRFQLLGNVEDIQKAIIQAVSRHPSALAMSYHNLAFYYKSRHTRLGSFEDLDLAIEYSLKAASSGSPSSSPNFGFISGHCVTLFLERYQSQGKLEDLEIVVKWSEISVVALKDMPGKAANHQYDYTGSLYAI</sequence>